<dbReference type="InterPro" id="IPR013096">
    <property type="entry name" value="Cupin_2"/>
</dbReference>
<dbReference type="SUPFAM" id="SSF51182">
    <property type="entry name" value="RmlC-like cupins"/>
    <property type="match status" value="1"/>
</dbReference>
<dbReference type="Pfam" id="PF12833">
    <property type="entry name" value="HTH_18"/>
    <property type="match status" value="1"/>
</dbReference>
<dbReference type="InterPro" id="IPR020449">
    <property type="entry name" value="Tscrpt_reg_AraC-type_HTH"/>
</dbReference>
<reference evidence="5" key="1">
    <citation type="submission" date="2022-01" db="EMBL/GenBank/DDBJ databases">
        <authorList>
            <person name="Criscuolo A."/>
        </authorList>
    </citation>
    <scope>NUCLEOTIDE SEQUENCE</scope>
    <source>
        <strain evidence="5">CIP111891</strain>
    </source>
</reference>
<dbReference type="InterPro" id="IPR018060">
    <property type="entry name" value="HTH_AraC"/>
</dbReference>
<proteinExistence type="predicted"/>
<keyword evidence="3" id="KW-0804">Transcription</keyword>
<dbReference type="InterPro" id="IPR011051">
    <property type="entry name" value="RmlC_Cupin_sf"/>
</dbReference>
<comment type="caution">
    <text evidence="5">The sequence shown here is derived from an EMBL/GenBank/DDBJ whole genome shotgun (WGS) entry which is preliminary data.</text>
</comment>
<keyword evidence="6" id="KW-1185">Reference proteome</keyword>
<protein>
    <submittedName>
        <fullName evidence="5">HTH-type transcriptional activator RhaS</fullName>
    </submittedName>
</protein>
<dbReference type="InterPro" id="IPR050204">
    <property type="entry name" value="AraC_XylS_family_regulators"/>
</dbReference>
<dbReference type="PRINTS" id="PR00032">
    <property type="entry name" value="HTHARAC"/>
</dbReference>
<feature type="domain" description="HTH araC/xylS-type" evidence="4">
    <location>
        <begin position="196"/>
        <end position="296"/>
    </location>
</feature>
<sequence length="298" mass="34457">MTMLHSSSSMRWVFPPHEDNPERFESATTIRLVPELFVVGYQKYAEAYPIPLHCHHHAYEFVYLHSGSATWELDGIPYPMSAGQWFYTRPGELHKARFNHLEPSRIWWMIVQDPEGTPNWFRLEGSDRELAGSRLQQLPRVFRAGHRVHEQFLRLKATLETEGPDQAFFARHQVLDIIMGLLQPTSSKSIEPGVKDAVIRSVYQITQAPNTRYSVAELARASQMSESHFYKVFHNIFGQSPAAYMERIRMERACSLLQTSVSITEIAFELGFKTSQHFTTVFRKHIGSSPSEWRSNPF</sequence>
<dbReference type="InterPro" id="IPR014710">
    <property type="entry name" value="RmlC-like_jellyroll"/>
</dbReference>
<evidence type="ECO:0000313" key="6">
    <source>
        <dbReference type="Proteomes" id="UP000838821"/>
    </source>
</evidence>
<evidence type="ECO:0000256" key="3">
    <source>
        <dbReference type="ARBA" id="ARBA00023163"/>
    </source>
</evidence>
<accession>A0ABM9C4X8</accession>
<evidence type="ECO:0000256" key="1">
    <source>
        <dbReference type="ARBA" id="ARBA00023015"/>
    </source>
</evidence>
<evidence type="ECO:0000259" key="4">
    <source>
        <dbReference type="PROSITE" id="PS01124"/>
    </source>
</evidence>
<dbReference type="PROSITE" id="PS01124">
    <property type="entry name" value="HTH_ARAC_FAMILY_2"/>
    <property type="match status" value="1"/>
</dbReference>
<gene>
    <name evidence="5" type="primary">rhaS_13</name>
    <name evidence="5" type="ORF">PAECIP111891_01975</name>
</gene>
<dbReference type="Gene3D" id="2.60.120.10">
    <property type="entry name" value="Jelly Rolls"/>
    <property type="match status" value="1"/>
</dbReference>
<dbReference type="InterPro" id="IPR018062">
    <property type="entry name" value="HTH_AraC-typ_CS"/>
</dbReference>
<dbReference type="SUPFAM" id="SSF46689">
    <property type="entry name" value="Homeodomain-like"/>
    <property type="match status" value="2"/>
</dbReference>
<dbReference type="PANTHER" id="PTHR46796">
    <property type="entry name" value="HTH-TYPE TRANSCRIPTIONAL ACTIVATOR RHAS-RELATED"/>
    <property type="match status" value="1"/>
</dbReference>
<dbReference type="RefSeq" id="WP_236286674.1">
    <property type="nucleotide sequence ID" value="NZ_CAKMMW010000004.1"/>
</dbReference>
<dbReference type="Gene3D" id="1.10.10.60">
    <property type="entry name" value="Homeodomain-like"/>
    <property type="match status" value="2"/>
</dbReference>
<dbReference type="PROSITE" id="PS00041">
    <property type="entry name" value="HTH_ARAC_FAMILY_1"/>
    <property type="match status" value="1"/>
</dbReference>
<organism evidence="5 6">
    <name type="scientific">Paenibacillus allorhizoplanae</name>
    <dbReference type="NCBI Taxonomy" id="2905648"/>
    <lineage>
        <taxon>Bacteria</taxon>
        <taxon>Bacillati</taxon>
        <taxon>Bacillota</taxon>
        <taxon>Bacilli</taxon>
        <taxon>Bacillales</taxon>
        <taxon>Paenibacillaceae</taxon>
        <taxon>Paenibacillus</taxon>
    </lineage>
</organism>
<evidence type="ECO:0000313" key="5">
    <source>
        <dbReference type="EMBL" id="CAH1202134.1"/>
    </source>
</evidence>
<dbReference type="CDD" id="cd02208">
    <property type="entry name" value="cupin_RmlC-like"/>
    <property type="match status" value="1"/>
</dbReference>
<evidence type="ECO:0000256" key="2">
    <source>
        <dbReference type="ARBA" id="ARBA00023125"/>
    </source>
</evidence>
<dbReference type="Proteomes" id="UP000838821">
    <property type="component" value="Unassembled WGS sequence"/>
</dbReference>
<dbReference type="Pfam" id="PF07883">
    <property type="entry name" value="Cupin_2"/>
    <property type="match status" value="1"/>
</dbReference>
<keyword evidence="1" id="KW-0805">Transcription regulation</keyword>
<keyword evidence="2" id="KW-0238">DNA-binding</keyword>
<dbReference type="InterPro" id="IPR009057">
    <property type="entry name" value="Homeodomain-like_sf"/>
</dbReference>
<dbReference type="EMBL" id="CAKMMW010000004">
    <property type="protein sequence ID" value="CAH1202134.1"/>
    <property type="molecule type" value="Genomic_DNA"/>
</dbReference>
<dbReference type="SMART" id="SM00342">
    <property type="entry name" value="HTH_ARAC"/>
    <property type="match status" value="1"/>
</dbReference>
<name>A0ABM9C4X8_9BACL</name>